<dbReference type="GO" id="GO:0050532">
    <property type="term" value="F:2-phosphosulfolactate phosphatase activity"/>
    <property type="evidence" value="ECO:0007669"/>
    <property type="project" value="UniProtKB-EC"/>
</dbReference>
<comment type="catalytic activity">
    <reaction evidence="7">
        <text>(2R)-O-phospho-3-sulfolactate + H2O = (2R)-3-sulfolactate + phosphate</text>
        <dbReference type="Rhea" id="RHEA:23416"/>
        <dbReference type="ChEBI" id="CHEBI:15377"/>
        <dbReference type="ChEBI" id="CHEBI:15597"/>
        <dbReference type="ChEBI" id="CHEBI:43474"/>
        <dbReference type="ChEBI" id="CHEBI:58738"/>
        <dbReference type="EC" id="3.1.3.71"/>
    </reaction>
</comment>
<dbReference type="RefSeq" id="WP_125553431.1">
    <property type="nucleotide sequence ID" value="NZ_RBVX01000001.1"/>
</dbReference>
<dbReference type="PANTHER" id="PTHR37311:SF1">
    <property type="entry name" value="2-PHOSPHOSULFOLACTATE PHOSPHATASE-RELATED"/>
    <property type="match status" value="1"/>
</dbReference>
<evidence type="ECO:0000256" key="1">
    <source>
        <dbReference type="ARBA" id="ARBA00001946"/>
    </source>
</evidence>
<comment type="cofactor">
    <cofactor evidence="1">
        <name>Mg(2+)</name>
        <dbReference type="ChEBI" id="CHEBI:18420"/>
    </cofactor>
</comment>
<sequence>MDIKIYQGNKLKLPQSDINVVIDVIRAFTFAHIAFLRNAKKIILSSNKSDCFVIRKKYKNLVLAGEEQGIRIKGFDYGNSPASIINENFQDKILVQKTTNGVNAALNSLNADKVITTGLTNVSNTIKYIKNHLRSYNENAKVNIIASHPSSDEDYAVAEYIKSALMNENKINAMQVVQRILKSDAAQKFLDTSKEQFDYKDLEICTNEINGEEFVMLVNISANVPFIERINLYDS</sequence>
<evidence type="ECO:0000256" key="4">
    <source>
        <dbReference type="ARBA" id="ARBA00021948"/>
    </source>
</evidence>
<gene>
    <name evidence="8" type="ORF">D7Z54_00635</name>
</gene>
<protein>
    <recommendedName>
        <fullName evidence="4">Probable 2-phosphosulfolactate phosphatase</fullName>
        <ecNumber evidence="3">3.1.3.71</ecNumber>
    </recommendedName>
</protein>
<evidence type="ECO:0000256" key="5">
    <source>
        <dbReference type="ARBA" id="ARBA00022801"/>
    </source>
</evidence>
<dbReference type="Proteomes" id="UP000275076">
    <property type="component" value="Unassembled WGS sequence"/>
</dbReference>
<evidence type="ECO:0000256" key="3">
    <source>
        <dbReference type="ARBA" id="ARBA00012953"/>
    </source>
</evidence>
<dbReference type="GO" id="GO:0000287">
    <property type="term" value="F:magnesium ion binding"/>
    <property type="evidence" value="ECO:0007669"/>
    <property type="project" value="InterPro"/>
</dbReference>
<keyword evidence="9" id="KW-1185">Reference proteome</keyword>
<accession>A0A428N9Q9</accession>
<dbReference type="InterPro" id="IPR036702">
    <property type="entry name" value="ComB-like_sf"/>
</dbReference>
<name>A0A428N9Q9_9BACI</name>
<dbReference type="Pfam" id="PF04029">
    <property type="entry name" value="2-ph_phosp"/>
    <property type="match status" value="1"/>
</dbReference>
<dbReference type="EMBL" id="RBVX01000001">
    <property type="protein sequence ID" value="RSL35113.1"/>
    <property type="molecule type" value="Genomic_DNA"/>
</dbReference>
<comment type="caution">
    <text evidence="8">The sequence shown here is derived from an EMBL/GenBank/DDBJ whole genome shotgun (WGS) entry which is preliminary data.</text>
</comment>
<evidence type="ECO:0000313" key="8">
    <source>
        <dbReference type="EMBL" id="RSL35113.1"/>
    </source>
</evidence>
<evidence type="ECO:0000256" key="6">
    <source>
        <dbReference type="ARBA" id="ARBA00022842"/>
    </source>
</evidence>
<dbReference type="SUPFAM" id="SSF142823">
    <property type="entry name" value="ComB-like"/>
    <property type="match status" value="1"/>
</dbReference>
<evidence type="ECO:0000313" key="9">
    <source>
        <dbReference type="Proteomes" id="UP000275076"/>
    </source>
</evidence>
<keyword evidence="6" id="KW-0460">Magnesium</keyword>
<evidence type="ECO:0000256" key="2">
    <source>
        <dbReference type="ARBA" id="ARBA00009997"/>
    </source>
</evidence>
<dbReference type="PANTHER" id="PTHR37311">
    <property type="entry name" value="2-PHOSPHOSULFOLACTATE PHOSPHATASE-RELATED"/>
    <property type="match status" value="1"/>
</dbReference>
<dbReference type="EC" id="3.1.3.71" evidence="3"/>
<dbReference type="GO" id="GO:0050545">
    <property type="term" value="F:sulfopyruvate decarboxylase activity"/>
    <property type="evidence" value="ECO:0007669"/>
    <property type="project" value="TreeGrafter"/>
</dbReference>
<reference evidence="8 9" key="1">
    <citation type="submission" date="2018-10" db="EMBL/GenBank/DDBJ databases">
        <title>Draft genome sequence of Bacillus salarius IM0101, isolated from a hypersaline soil in Inner Mongolia, China.</title>
        <authorList>
            <person name="Yamprayoonswat W."/>
            <person name="Boonvisut S."/>
            <person name="Jumpathong W."/>
            <person name="Sittihan S."/>
            <person name="Ruangsuj P."/>
            <person name="Wanthongcharoen S."/>
            <person name="Thongpramul N."/>
            <person name="Pimmason S."/>
            <person name="Yu B."/>
            <person name="Yasawong M."/>
        </authorList>
    </citation>
    <scope>NUCLEOTIDE SEQUENCE [LARGE SCALE GENOMIC DNA]</scope>
    <source>
        <strain evidence="8 9">IM0101</strain>
    </source>
</reference>
<keyword evidence="5" id="KW-0378">Hydrolase</keyword>
<dbReference type="InterPro" id="IPR005238">
    <property type="entry name" value="ComB-like"/>
</dbReference>
<proteinExistence type="inferred from homology"/>
<dbReference type="AlphaFoldDB" id="A0A428N9Q9"/>
<dbReference type="Gene3D" id="3.90.1560.10">
    <property type="entry name" value="ComB-like"/>
    <property type="match status" value="1"/>
</dbReference>
<comment type="similarity">
    <text evidence="2">Belongs to the ComB family.</text>
</comment>
<evidence type="ECO:0000256" key="7">
    <source>
        <dbReference type="ARBA" id="ARBA00033711"/>
    </source>
</evidence>
<dbReference type="OrthoDB" id="4913at2"/>
<organism evidence="8 9">
    <name type="scientific">Salibacterium salarium</name>
    <dbReference type="NCBI Taxonomy" id="284579"/>
    <lineage>
        <taxon>Bacteria</taxon>
        <taxon>Bacillati</taxon>
        <taxon>Bacillota</taxon>
        <taxon>Bacilli</taxon>
        <taxon>Bacillales</taxon>
        <taxon>Bacillaceae</taxon>
    </lineage>
</organism>